<organism evidence="1 2">
    <name type="scientific">Ferroplasma acidiphilum</name>
    <dbReference type="NCBI Taxonomy" id="74969"/>
    <lineage>
        <taxon>Archaea</taxon>
        <taxon>Methanobacteriati</taxon>
        <taxon>Thermoplasmatota</taxon>
        <taxon>Thermoplasmata</taxon>
        <taxon>Thermoplasmatales</taxon>
        <taxon>Ferroplasmaceae</taxon>
        <taxon>Ferroplasma</taxon>
    </lineage>
</organism>
<proteinExistence type="predicted"/>
<protein>
    <submittedName>
        <fullName evidence="1">Uncharacterized protein</fullName>
    </submittedName>
</protein>
<evidence type="ECO:0000313" key="1">
    <source>
        <dbReference type="EMBL" id="NOL59534.1"/>
    </source>
</evidence>
<accession>A0A7K4FKI2</accession>
<dbReference type="Proteomes" id="UP000546917">
    <property type="component" value="Unassembled WGS sequence"/>
</dbReference>
<sequence>MLISTKREARRETIDLTGCVDSGNNRTNIYNPMWNINSEMTRCHRAIGTITDIDMERSIPEFNTVLNALSAKLFQKEVMRINIALDRNIMPAIIKGFRRYKV</sequence>
<reference evidence="1 2" key="1">
    <citation type="submission" date="2020-05" db="EMBL/GenBank/DDBJ databases">
        <authorList>
            <person name="Zhang R."/>
        </authorList>
    </citation>
    <scope>NUCLEOTIDE SEQUENCE [LARGE SCALE GENOMIC DNA]</scope>
    <source>
        <strain evidence="1 2">DSM 28986</strain>
    </source>
</reference>
<dbReference type="EMBL" id="JABGBP010000043">
    <property type="protein sequence ID" value="NOL59534.1"/>
    <property type="molecule type" value="Genomic_DNA"/>
</dbReference>
<dbReference type="GeneID" id="16024872"/>
<gene>
    <name evidence="1" type="ORF">HLB00_01615</name>
</gene>
<name>A0A7K4FKI2_9ARCH</name>
<evidence type="ECO:0000313" key="2">
    <source>
        <dbReference type="Proteomes" id="UP000546917"/>
    </source>
</evidence>
<comment type="caution">
    <text evidence="1">The sequence shown here is derived from an EMBL/GenBank/DDBJ whole genome shotgun (WGS) entry which is preliminary data.</text>
</comment>
<dbReference type="AlphaFoldDB" id="A0A7K4FKI2"/>
<dbReference type="RefSeq" id="WP_019841474.1">
    <property type="nucleotide sequence ID" value="NZ_CP015363.1"/>
</dbReference>